<accession>A0A0L0UL35</accession>
<gene>
    <name evidence="1" type="ORF">PSTG_18949</name>
</gene>
<sequence>MENDIYSANLLSGSATPFNDNHIVTFRIPATNTTNSPSLSINNGASRAITAPNGSKVLAGDLVAGYTYQFSWQSGASQWRVMGYPADRIKYLTGPQKAIVTSNTSSPNAIALTIPGILGDGTELTFEPVIANT</sequence>
<proteinExistence type="predicted"/>
<dbReference type="AlphaFoldDB" id="A0A0L0UL35"/>
<dbReference type="Proteomes" id="UP000054564">
    <property type="component" value="Unassembled WGS sequence"/>
</dbReference>
<organism evidence="1 2">
    <name type="scientific">Puccinia striiformis f. sp. tritici PST-78</name>
    <dbReference type="NCBI Taxonomy" id="1165861"/>
    <lineage>
        <taxon>Eukaryota</taxon>
        <taxon>Fungi</taxon>
        <taxon>Dikarya</taxon>
        <taxon>Basidiomycota</taxon>
        <taxon>Pucciniomycotina</taxon>
        <taxon>Pucciniomycetes</taxon>
        <taxon>Pucciniales</taxon>
        <taxon>Pucciniaceae</taxon>
        <taxon>Puccinia</taxon>
    </lineage>
</organism>
<evidence type="ECO:0000313" key="2">
    <source>
        <dbReference type="Proteomes" id="UP000054564"/>
    </source>
</evidence>
<evidence type="ECO:0000313" key="1">
    <source>
        <dbReference type="EMBL" id="KNE87660.1"/>
    </source>
</evidence>
<comment type="caution">
    <text evidence="1">The sequence shown here is derived from an EMBL/GenBank/DDBJ whole genome shotgun (WGS) entry which is preliminary data.</text>
</comment>
<name>A0A0L0UL35_9BASI</name>
<dbReference type="EMBL" id="AJIL01004571">
    <property type="protein sequence ID" value="KNE87660.1"/>
    <property type="molecule type" value="Genomic_DNA"/>
</dbReference>
<feature type="non-terminal residue" evidence="1">
    <location>
        <position position="133"/>
    </location>
</feature>
<keyword evidence="2" id="KW-1185">Reference proteome</keyword>
<protein>
    <submittedName>
        <fullName evidence="1">Uncharacterized protein</fullName>
    </submittedName>
</protein>
<reference evidence="2" key="1">
    <citation type="submission" date="2014-03" db="EMBL/GenBank/DDBJ databases">
        <title>The Genome Sequence of Puccinia striiformis f. sp. tritici PST-78.</title>
        <authorList>
            <consortium name="The Broad Institute Genome Sequencing Platform"/>
            <person name="Cuomo C."/>
            <person name="Hulbert S."/>
            <person name="Chen X."/>
            <person name="Walker B."/>
            <person name="Young S.K."/>
            <person name="Zeng Q."/>
            <person name="Gargeya S."/>
            <person name="Fitzgerald M."/>
            <person name="Haas B."/>
            <person name="Abouelleil A."/>
            <person name="Alvarado L."/>
            <person name="Arachchi H.M."/>
            <person name="Berlin A.M."/>
            <person name="Chapman S.B."/>
            <person name="Goldberg J."/>
            <person name="Griggs A."/>
            <person name="Gujja S."/>
            <person name="Hansen M."/>
            <person name="Howarth C."/>
            <person name="Imamovic A."/>
            <person name="Larimer J."/>
            <person name="McCowan C."/>
            <person name="Montmayeur A."/>
            <person name="Murphy C."/>
            <person name="Neiman D."/>
            <person name="Pearson M."/>
            <person name="Priest M."/>
            <person name="Roberts A."/>
            <person name="Saif S."/>
            <person name="Shea T."/>
            <person name="Sisk P."/>
            <person name="Sykes S."/>
            <person name="Wortman J."/>
            <person name="Nusbaum C."/>
            <person name="Birren B."/>
        </authorList>
    </citation>
    <scope>NUCLEOTIDE SEQUENCE [LARGE SCALE GENOMIC DNA]</scope>
    <source>
        <strain evidence="2">race PST-78</strain>
    </source>
</reference>